<protein>
    <recommendedName>
        <fullName evidence="4">DNA helicase UvrD</fullName>
    </recommendedName>
</protein>
<name>A0A290Q368_9BACT</name>
<dbReference type="EMBL" id="CP023344">
    <property type="protein sequence ID" value="ATC63115.1"/>
    <property type="molecule type" value="Genomic_DNA"/>
</dbReference>
<organism evidence="2 3">
    <name type="scientific">Nibricoccus aquaticus</name>
    <dbReference type="NCBI Taxonomy" id="2576891"/>
    <lineage>
        <taxon>Bacteria</taxon>
        <taxon>Pseudomonadati</taxon>
        <taxon>Verrucomicrobiota</taxon>
        <taxon>Opitutia</taxon>
        <taxon>Opitutales</taxon>
        <taxon>Opitutaceae</taxon>
        <taxon>Nibricoccus</taxon>
    </lineage>
</organism>
<gene>
    <name evidence="2" type="ORF">CMV30_03610</name>
</gene>
<dbReference type="AlphaFoldDB" id="A0A290Q368"/>
<feature type="region of interest" description="Disordered" evidence="1">
    <location>
        <begin position="392"/>
        <end position="411"/>
    </location>
</feature>
<dbReference type="SUPFAM" id="SSF89550">
    <property type="entry name" value="PHP domain-like"/>
    <property type="match status" value="1"/>
</dbReference>
<keyword evidence="3" id="KW-1185">Reference proteome</keyword>
<accession>A0A290Q368</accession>
<dbReference type="KEGG" id="vbh:CMV30_03610"/>
<dbReference type="PANTHER" id="PTHR40084:SF1">
    <property type="entry name" value="PHOSPHOTRANSFERASE"/>
    <property type="match status" value="1"/>
</dbReference>
<proteinExistence type="predicted"/>
<dbReference type="CDD" id="cd19067">
    <property type="entry name" value="PfuEndoQ-like"/>
    <property type="match status" value="1"/>
</dbReference>
<sequence length="411" mass="45633">MRFAADLHLHSRYAGGVSPAMTLENIALWAQRKGVDLLATGDCLQADWLHEIETKLTPAEPGFFALRPDIESALHEKLPAHLHRPLRFVLSTEVNCAPPGTRSLGGIHHLLYFPSLETIHTFREKLLPFGHFQEGRPDLALNSRQLLELVLAHDPACHLAPAHVFNPWFSALGTVGGGRTLDAVFGDLTPHLLAAETGLTSTPPMCRRIVSLDRLALFSCSDAHSLDNIGREFTLLDIEPSYNALFAALRSGSPKHILGTRKFPLHRTRYFLNWCGQCQDNFDARTCPKCRRPLVDGSRDRLEKIADRSSPLFPAFTPPFQELLPLATLIAHLNHRKPDSDIVTTLSRQLIDTVGHERFLLTEATADDINRAGIPQIATAILAQRAQPSTYFARPTREPPGPPTQQFSLPL</sequence>
<dbReference type="InterPro" id="IPR016195">
    <property type="entry name" value="Pol/histidinol_Pase-like"/>
</dbReference>
<evidence type="ECO:0000256" key="1">
    <source>
        <dbReference type="SAM" id="MobiDB-lite"/>
    </source>
</evidence>
<evidence type="ECO:0000313" key="2">
    <source>
        <dbReference type="EMBL" id="ATC63115.1"/>
    </source>
</evidence>
<dbReference type="PANTHER" id="PTHR40084">
    <property type="entry name" value="PHOSPHOHYDROLASE, PHP FAMILY"/>
    <property type="match status" value="1"/>
</dbReference>
<dbReference type="Proteomes" id="UP000217265">
    <property type="component" value="Chromosome"/>
</dbReference>
<evidence type="ECO:0008006" key="4">
    <source>
        <dbReference type="Google" id="ProtNLM"/>
    </source>
</evidence>
<reference evidence="2 3" key="1">
    <citation type="submission" date="2017-09" db="EMBL/GenBank/DDBJ databases">
        <title>Complete genome sequence of Verrucomicrobial strain HZ-65, isolated from freshwater.</title>
        <authorList>
            <person name="Choi A."/>
        </authorList>
    </citation>
    <scope>NUCLEOTIDE SEQUENCE [LARGE SCALE GENOMIC DNA]</scope>
    <source>
        <strain evidence="2 3">HZ-65</strain>
    </source>
</reference>
<dbReference type="OrthoDB" id="9810135at2"/>
<evidence type="ECO:0000313" key="3">
    <source>
        <dbReference type="Proteomes" id="UP000217265"/>
    </source>
</evidence>
<dbReference type="RefSeq" id="WP_096054747.1">
    <property type="nucleotide sequence ID" value="NZ_CP023344.1"/>
</dbReference>
<dbReference type="Gene3D" id="3.20.20.140">
    <property type="entry name" value="Metal-dependent hydrolases"/>
    <property type="match status" value="1"/>
</dbReference>